<accession>A0AAD5L1F4</accession>
<reference evidence="3 4" key="1">
    <citation type="submission" date="2022-05" db="EMBL/GenBank/DDBJ databases">
        <title>A multi-omics perspective on studying reproductive biology in Daphnia sinensis.</title>
        <authorList>
            <person name="Jia J."/>
        </authorList>
    </citation>
    <scope>NUCLEOTIDE SEQUENCE [LARGE SCALE GENOMIC DNA]</scope>
    <source>
        <strain evidence="3 4">WSL</strain>
    </source>
</reference>
<evidence type="ECO:0000256" key="1">
    <source>
        <dbReference type="SAM" id="Phobius"/>
    </source>
</evidence>
<dbReference type="AlphaFoldDB" id="A0AAD5L1F4"/>
<evidence type="ECO:0000313" key="4">
    <source>
        <dbReference type="Proteomes" id="UP000820818"/>
    </source>
</evidence>
<evidence type="ECO:0000313" key="3">
    <source>
        <dbReference type="EMBL" id="KAI9564784.1"/>
    </source>
</evidence>
<dbReference type="Proteomes" id="UP000820818">
    <property type="component" value="Linkage Group LG1"/>
</dbReference>
<feature type="chain" id="PRO_5042010162" evidence="2">
    <location>
        <begin position="22"/>
        <end position="169"/>
    </location>
</feature>
<organism evidence="3 4">
    <name type="scientific">Daphnia sinensis</name>
    <dbReference type="NCBI Taxonomy" id="1820382"/>
    <lineage>
        <taxon>Eukaryota</taxon>
        <taxon>Metazoa</taxon>
        <taxon>Ecdysozoa</taxon>
        <taxon>Arthropoda</taxon>
        <taxon>Crustacea</taxon>
        <taxon>Branchiopoda</taxon>
        <taxon>Diplostraca</taxon>
        <taxon>Cladocera</taxon>
        <taxon>Anomopoda</taxon>
        <taxon>Daphniidae</taxon>
        <taxon>Daphnia</taxon>
        <taxon>Daphnia similis group</taxon>
    </lineage>
</organism>
<keyword evidence="1" id="KW-0472">Membrane</keyword>
<name>A0AAD5L1F4_9CRUS</name>
<feature type="signal peptide" evidence="2">
    <location>
        <begin position="1"/>
        <end position="21"/>
    </location>
</feature>
<gene>
    <name evidence="3" type="ORF">GHT06_008525</name>
</gene>
<keyword evidence="1" id="KW-0812">Transmembrane</keyword>
<keyword evidence="1" id="KW-1133">Transmembrane helix</keyword>
<protein>
    <submittedName>
        <fullName evidence="3">Uncharacterized protein</fullName>
    </submittedName>
</protein>
<keyword evidence="4" id="KW-1185">Reference proteome</keyword>
<sequence>MPTSYFSLLLMVLSAAWMGNGMPAEPKEPTSRDSRQMMFPIGVVPMQQPSNFFDYVHQLHPAVKYRLLDALLTATTAMSENPPLSPDFKAGTRPNNLNSLNLNPNASDEELFHRISHLLPYSLEELKEMEARLGLDTVISMIVQALLSQLVNIVLIPFIISILAGIFAG</sequence>
<proteinExistence type="predicted"/>
<dbReference type="EMBL" id="WJBH02000001">
    <property type="protein sequence ID" value="KAI9564784.1"/>
    <property type="molecule type" value="Genomic_DNA"/>
</dbReference>
<evidence type="ECO:0000256" key="2">
    <source>
        <dbReference type="SAM" id="SignalP"/>
    </source>
</evidence>
<feature type="transmembrane region" description="Helical" evidence="1">
    <location>
        <begin position="146"/>
        <end position="168"/>
    </location>
</feature>
<comment type="caution">
    <text evidence="3">The sequence shown here is derived from an EMBL/GenBank/DDBJ whole genome shotgun (WGS) entry which is preliminary data.</text>
</comment>
<keyword evidence="2" id="KW-0732">Signal</keyword>